<feature type="domain" description="Resolvase HTH" evidence="1">
    <location>
        <begin position="14"/>
        <end position="45"/>
    </location>
</feature>
<dbReference type="Pfam" id="PF02796">
    <property type="entry name" value="HTH_7"/>
    <property type="match status" value="1"/>
</dbReference>
<proteinExistence type="predicted"/>
<dbReference type="InterPro" id="IPR006120">
    <property type="entry name" value="Resolvase_HTH_dom"/>
</dbReference>
<dbReference type="GO" id="GO:0003677">
    <property type="term" value="F:DNA binding"/>
    <property type="evidence" value="ECO:0007669"/>
    <property type="project" value="InterPro"/>
</dbReference>
<reference evidence="2 3" key="1">
    <citation type="submission" date="2019-03" db="EMBL/GenBank/DDBJ databases">
        <title>Genomic Encyclopedia of Archaeal and Bacterial Type Strains, Phase II (KMG-II): from individual species to whole genera.</title>
        <authorList>
            <person name="Goeker M."/>
        </authorList>
    </citation>
    <scope>NUCLEOTIDE SEQUENCE [LARGE SCALE GENOMIC DNA]</scope>
    <source>
        <strain evidence="2 3">DSM 22554</strain>
    </source>
</reference>
<accession>A0A4R1M0T1</accession>
<gene>
    <name evidence="2" type="ORF">C8N28_0827</name>
</gene>
<protein>
    <submittedName>
        <fullName evidence="2">Helix-turn-helix resolvase-like protein</fullName>
    </submittedName>
</protein>
<dbReference type="SUPFAM" id="SSF47413">
    <property type="entry name" value="lambda repressor-like DNA-binding domains"/>
    <property type="match status" value="1"/>
</dbReference>
<keyword evidence="3" id="KW-1185">Reference proteome</keyword>
<dbReference type="EMBL" id="SMGO01000001">
    <property type="protein sequence ID" value="TCK85518.1"/>
    <property type="molecule type" value="Genomic_DNA"/>
</dbReference>
<comment type="caution">
    <text evidence="2">The sequence shown here is derived from an EMBL/GenBank/DDBJ whole genome shotgun (WGS) entry which is preliminary data.</text>
</comment>
<dbReference type="Proteomes" id="UP000294616">
    <property type="component" value="Unassembled WGS sequence"/>
</dbReference>
<dbReference type="OrthoDB" id="981159at2"/>
<evidence type="ECO:0000313" key="2">
    <source>
        <dbReference type="EMBL" id="TCK85518.1"/>
    </source>
</evidence>
<evidence type="ECO:0000259" key="1">
    <source>
        <dbReference type="Pfam" id="PF02796"/>
    </source>
</evidence>
<name>A0A4R1M0T1_9SPHI</name>
<sequence>MLNVCNMLRHDGEILKKLIGKGDIPISRIAKQMGVNRSTIYRMFDKADIPIDFLLKIGKVINKDMSPFFPEVIQAIQEPPVNYSSPKSYSELLDERRYWKDKYINILEKCNSLLNNQLASTKSTKVNKKPSND</sequence>
<dbReference type="Gene3D" id="1.10.10.60">
    <property type="entry name" value="Homeodomain-like"/>
    <property type="match status" value="1"/>
</dbReference>
<organism evidence="2 3">
    <name type="scientific">Albibacterium bauzanense</name>
    <dbReference type="NCBI Taxonomy" id="653929"/>
    <lineage>
        <taxon>Bacteria</taxon>
        <taxon>Pseudomonadati</taxon>
        <taxon>Bacteroidota</taxon>
        <taxon>Sphingobacteriia</taxon>
        <taxon>Sphingobacteriales</taxon>
        <taxon>Sphingobacteriaceae</taxon>
        <taxon>Albibacterium</taxon>
    </lineage>
</organism>
<dbReference type="GO" id="GO:0000150">
    <property type="term" value="F:DNA strand exchange activity"/>
    <property type="evidence" value="ECO:0007669"/>
    <property type="project" value="InterPro"/>
</dbReference>
<dbReference type="AlphaFoldDB" id="A0A4R1M0T1"/>
<evidence type="ECO:0000313" key="3">
    <source>
        <dbReference type="Proteomes" id="UP000294616"/>
    </source>
</evidence>
<dbReference type="InterPro" id="IPR010982">
    <property type="entry name" value="Lambda_DNA-bd_dom_sf"/>
</dbReference>